<evidence type="ECO:0000313" key="3">
    <source>
        <dbReference type="Proteomes" id="UP000339690"/>
    </source>
</evidence>
<sequence length="188" mass="21503">MKKIIIILIGLTFTFFVIHTIVITIDGLTDEKEPSELGVVLGNKVNEDGTPSERLQARLDKAHNLYINNFLDTIIVSGGVGMEGYDEAEVMKEYLIEKGVPETSIITDNNGYNTEMTAENSLEIAQQHDLSTENITVITQFFHISRTKLAMKQQGFKEVYSSHAEYFEWRDIYSTIREFPAFYKYLVF</sequence>
<feature type="domain" description="DUF218" evidence="1">
    <location>
        <begin position="39"/>
        <end position="164"/>
    </location>
</feature>
<evidence type="ECO:0000313" key="2">
    <source>
        <dbReference type="EMBL" id="QGH35477.1"/>
    </source>
</evidence>
<reference evidence="2 3" key="1">
    <citation type="submission" date="2019-11" db="EMBL/GenBank/DDBJ databases">
        <title>Gracilibacillus salitolerans sp. nov., a moderate halophile isolated from a saline soil in northwest China.</title>
        <authorList>
            <person name="Gan L."/>
        </authorList>
    </citation>
    <scope>NUCLEOTIDE SEQUENCE [LARGE SCALE GENOMIC DNA]</scope>
    <source>
        <strain evidence="2 3">SCU50</strain>
    </source>
</reference>
<dbReference type="Gene3D" id="3.40.50.620">
    <property type="entry name" value="HUPs"/>
    <property type="match status" value="1"/>
</dbReference>
<dbReference type="Proteomes" id="UP000339690">
    <property type="component" value="Chromosome"/>
</dbReference>
<keyword evidence="3" id="KW-1185">Reference proteome</keyword>
<dbReference type="PANTHER" id="PTHR30336:SF20">
    <property type="entry name" value="DUF218 DOMAIN-CONTAINING PROTEIN"/>
    <property type="match status" value="1"/>
</dbReference>
<dbReference type="KEGG" id="grc:GI584_16095"/>
<dbReference type="CDD" id="cd06259">
    <property type="entry name" value="YdcF-like"/>
    <property type="match status" value="1"/>
</dbReference>
<dbReference type="InterPro" id="IPR051599">
    <property type="entry name" value="Cell_Envelope_Assoc"/>
</dbReference>
<dbReference type="InterPro" id="IPR003848">
    <property type="entry name" value="DUF218"/>
</dbReference>
<proteinExistence type="predicted"/>
<dbReference type="AlphaFoldDB" id="A0A5Q2TN13"/>
<dbReference type="RefSeq" id="WP_153791836.1">
    <property type="nucleotide sequence ID" value="NZ_CP045915.1"/>
</dbReference>
<name>A0A5Q2TN13_9BACI</name>
<dbReference type="EMBL" id="CP045915">
    <property type="protein sequence ID" value="QGH35477.1"/>
    <property type="molecule type" value="Genomic_DNA"/>
</dbReference>
<organism evidence="2 3">
    <name type="scientific">Gracilibacillus salitolerans</name>
    <dbReference type="NCBI Taxonomy" id="2663022"/>
    <lineage>
        <taxon>Bacteria</taxon>
        <taxon>Bacillati</taxon>
        <taxon>Bacillota</taxon>
        <taxon>Bacilli</taxon>
        <taxon>Bacillales</taxon>
        <taxon>Bacillaceae</taxon>
        <taxon>Gracilibacillus</taxon>
    </lineage>
</organism>
<gene>
    <name evidence="2" type="ORF">GI584_16095</name>
</gene>
<protein>
    <submittedName>
        <fullName evidence="2">YdcF family protein</fullName>
    </submittedName>
</protein>
<dbReference type="GO" id="GO:0005886">
    <property type="term" value="C:plasma membrane"/>
    <property type="evidence" value="ECO:0007669"/>
    <property type="project" value="TreeGrafter"/>
</dbReference>
<evidence type="ECO:0000259" key="1">
    <source>
        <dbReference type="Pfam" id="PF02698"/>
    </source>
</evidence>
<dbReference type="InterPro" id="IPR014729">
    <property type="entry name" value="Rossmann-like_a/b/a_fold"/>
</dbReference>
<dbReference type="Pfam" id="PF02698">
    <property type="entry name" value="DUF218"/>
    <property type="match status" value="1"/>
</dbReference>
<accession>A0A5Q2TN13</accession>
<dbReference type="PANTHER" id="PTHR30336">
    <property type="entry name" value="INNER MEMBRANE PROTEIN, PROBABLE PERMEASE"/>
    <property type="match status" value="1"/>
</dbReference>